<reference evidence="2" key="1">
    <citation type="journal article" date="2023" name="Nat. Commun.">
        <title>Diploid and tetraploid genomes of Acorus and the evolution of monocots.</title>
        <authorList>
            <person name="Ma L."/>
            <person name="Liu K.W."/>
            <person name="Li Z."/>
            <person name="Hsiao Y.Y."/>
            <person name="Qi Y."/>
            <person name="Fu T."/>
            <person name="Tang G.D."/>
            <person name="Zhang D."/>
            <person name="Sun W.H."/>
            <person name="Liu D.K."/>
            <person name="Li Y."/>
            <person name="Chen G.Z."/>
            <person name="Liu X.D."/>
            <person name="Liao X.Y."/>
            <person name="Jiang Y.T."/>
            <person name="Yu X."/>
            <person name="Hao Y."/>
            <person name="Huang J."/>
            <person name="Zhao X.W."/>
            <person name="Ke S."/>
            <person name="Chen Y.Y."/>
            <person name="Wu W.L."/>
            <person name="Hsu J.L."/>
            <person name="Lin Y.F."/>
            <person name="Huang M.D."/>
            <person name="Li C.Y."/>
            <person name="Huang L."/>
            <person name="Wang Z.W."/>
            <person name="Zhao X."/>
            <person name="Zhong W.Y."/>
            <person name="Peng D.H."/>
            <person name="Ahmad S."/>
            <person name="Lan S."/>
            <person name="Zhang J.S."/>
            <person name="Tsai W.C."/>
            <person name="Van de Peer Y."/>
            <person name="Liu Z.J."/>
        </authorList>
    </citation>
    <scope>NUCLEOTIDE SEQUENCE</scope>
    <source>
        <strain evidence="2">SCP</strain>
    </source>
</reference>
<dbReference type="Proteomes" id="UP001179952">
    <property type="component" value="Unassembled WGS sequence"/>
</dbReference>
<evidence type="ECO:0000313" key="3">
    <source>
        <dbReference type="Proteomes" id="UP001179952"/>
    </source>
</evidence>
<evidence type="ECO:0000313" key="2">
    <source>
        <dbReference type="EMBL" id="KAK1273050.1"/>
    </source>
</evidence>
<protein>
    <recommendedName>
        <fullName evidence="4">Protein CHAPERONE-LIKE PROTEIN OF POR1, chloroplastic</fullName>
    </recommendedName>
</protein>
<dbReference type="PANTHER" id="PTHR33372:SF2">
    <property type="entry name" value="PROTEIN CHAPERONE-LIKE PROTEIN OF POR1, CHLOROPLASTIC"/>
    <property type="match status" value="1"/>
</dbReference>
<evidence type="ECO:0008006" key="4">
    <source>
        <dbReference type="Google" id="ProtNLM"/>
    </source>
</evidence>
<name>A0AAV9B917_ACOGR</name>
<dbReference type="InterPro" id="IPR021788">
    <property type="entry name" value="CPP1-like"/>
</dbReference>
<keyword evidence="1" id="KW-1133">Transmembrane helix</keyword>
<accession>A0AAV9B917</accession>
<feature type="transmembrane region" description="Helical" evidence="1">
    <location>
        <begin position="237"/>
        <end position="254"/>
    </location>
</feature>
<reference evidence="2" key="2">
    <citation type="submission" date="2023-06" db="EMBL/GenBank/DDBJ databases">
        <authorList>
            <person name="Ma L."/>
            <person name="Liu K.-W."/>
            <person name="Li Z."/>
            <person name="Hsiao Y.-Y."/>
            <person name="Qi Y."/>
            <person name="Fu T."/>
            <person name="Tang G."/>
            <person name="Zhang D."/>
            <person name="Sun W.-H."/>
            <person name="Liu D.-K."/>
            <person name="Li Y."/>
            <person name="Chen G.-Z."/>
            <person name="Liu X.-D."/>
            <person name="Liao X.-Y."/>
            <person name="Jiang Y.-T."/>
            <person name="Yu X."/>
            <person name="Hao Y."/>
            <person name="Huang J."/>
            <person name="Zhao X.-W."/>
            <person name="Ke S."/>
            <person name="Chen Y.-Y."/>
            <person name="Wu W.-L."/>
            <person name="Hsu J.-L."/>
            <person name="Lin Y.-F."/>
            <person name="Huang M.-D."/>
            <person name="Li C.-Y."/>
            <person name="Huang L."/>
            <person name="Wang Z.-W."/>
            <person name="Zhao X."/>
            <person name="Zhong W.-Y."/>
            <person name="Peng D.-H."/>
            <person name="Ahmad S."/>
            <person name="Lan S."/>
            <person name="Zhang J.-S."/>
            <person name="Tsai W.-C."/>
            <person name="Van De Peer Y."/>
            <person name="Liu Z.-J."/>
        </authorList>
    </citation>
    <scope>NUCLEOTIDE SEQUENCE</scope>
    <source>
        <strain evidence="2">SCP</strain>
        <tissue evidence="2">Leaves</tissue>
    </source>
</reference>
<keyword evidence="1" id="KW-0812">Transmembrane</keyword>
<proteinExistence type="predicted"/>
<organism evidence="2 3">
    <name type="scientific">Acorus gramineus</name>
    <name type="common">Dwarf sweet flag</name>
    <dbReference type="NCBI Taxonomy" id="55184"/>
    <lineage>
        <taxon>Eukaryota</taxon>
        <taxon>Viridiplantae</taxon>
        <taxon>Streptophyta</taxon>
        <taxon>Embryophyta</taxon>
        <taxon>Tracheophyta</taxon>
        <taxon>Spermatophyta</taxon>
        <taxon>Magnoliopsida</taxon>
        <taxon>Liliopsida</taxon>
        <taxon>Acoraceae</taxon>
        <taxon>Acorus</taxon>
    </lineage>
</organism>
<gene>
    <name evidence="2" type="ORF">QJS04_geneDACA016424</name>
</gene>
<dbReference type="PANTHER" id="PTHR33372">
    <property type="match status" value="1"/>
</dbReference>
<feature type="transmembrane region" description="Helical" evidence="1">
    <location>
        <begin position="204"/>
        <end position="225"/>
    </location>
</feature>
<dbReference type="GO" id="GO:0031969">
    <property type="term" value="C:chloroplast membrane"/>
    <property type="evidence" value="ECO:0007669"/>
    <property type="project" value="TreeGrafter"/>
</dbReference>
<keyword evidence="1" id="KW-0472">Membrane</keyword>
<evidence type="ECO:0000256" key="1">
    <source>
        <dbReference type="SAM" id="Phobius"/>
    </source>
</evidence>
<dbReference type="EMBL" id="JAUJYN010000004">
    <property type="protein sequence ID" value="KAK1273050.1"/>
    <property type="molecule type" value="Genomic_DNA"/>
</dbReference>
<feature type="transmembrane region" description="Helical" evidence="1">
    <location>
        <begin position="176"/>
        <end position="192"/>
    </location>
</feature>
<dbReference type="Pfam" id="PF11833">
    <property type="entry name" value="CPP1-like"/>
    <property type="match status" value="1"/>
</dbReference>
<dbReference type="AlphaFoldDB" id="A0AAV9B917"/>
<sequence length="255" mass="28885">MESLLLPNPSVSCRLLQHRSLCPKKTMRTCRVAAGRTRCAMDVPMGGRAWNPDTIPKFTRMHVRDPYKRLGVTLDASEEEIRGARNFLLEEYAGHERSMESIEAAYEKILMASFQKRKKSKINLRSHIKQKVEESPPWFKKLLEFFEIPPTEVILRRAFLFAFMGAWSVMNSAEAGPAFQVAISLAACVYFLNDKMKSLGRACITGFGALAVGWVCGSIVVPMIPTFLLQPTWTLELLTSLVCYVFLFFACTFLK</sequence>
<comment type="caution">
    <text evidence="2">The sequence shown here is derived from an EMBL/GenBank/DDBJ whole genome shotgun (WGS) entry which is preliminary data.</text>
</comment>
<keyword evidence="3" id="KW-1185">Reference proteome</keyword>